<sequence length="432" mass="48181">MEISRKSCFISQQFLLRKKLLLGGSKRHRLITTVWQPKRNNCSTIQSTPVMNHMEKLLVQTPSKQYPIYFGSRILDSKQYFEPHIPGDKVLIVTNTVVGPLYLERLIRTLKSANKKVCFIQIPDGEIHKNLTTLSVLYDKCMENRLDRKSTLIALGGGVIGDLTGFAAATFVRGVPFIQVPTTLLAVVDSAVGGKTGVNHPKGKNMIGAFYQPQAVVVDINTLSTLDDRQLAAGLAEVIKYGLIRDVEFLEWCETNMERLKKRDPEALSFAMYRSCENKSDVVSADERESGVRAILNLGHTFGHAIEAGTGFSSWLHGEAVAAGMVMAAEMSYRMGWLRKEDVVRVETILARASLPIRPPPTMTLEKFMTFMSVDKKVESGKLKLVLLRSIGNAIITGDFPVDVLEDTILHFQKLVLQHPEQYEVPFASQSL</sequence>
<dbReference type="InterPro" id="IPR030960">
    <property type="entry name" value="DHQS/DOIS_N"/>
</dbReference>
<keyword evidence="10" id="KW-0057">Aromatic amino acid biosynthesis</keyword>
<dbReference type="InterPro" id="IPR056179">
    <property type="entry name" value="DHQS_C"/>
</dbReference>
<keyword evidence="17" id="KW-1185">Reference proteome</keyword>
<keyword evidence="8" id="KW-0479">Metal-binding</keyword>
<name>A0A9C7UQJ2_9RHOD</name>
<evidence type="ECO:0000256" key="12">
    <source>
        <dbReference type="ARBA" id="ARBA00056090"/>
    </source>
</evidence>
<evidence type="ECO:0000313" key="16">
    <source>
        <dbReference type="EMBL" id="GJQ11964.1"/>
    </source>
</evidence>
<dbReference type="Pfam" id="PF24621">
    <property type="entry name" value="DHQS_C"/>
    <property type="match status" value="1"/>
</dbReference>
<dbReference type="GO" id="GO:0009073">
    <property type="term" value="P:aromatic amino acid family biosynthetic process"/>
    <property type="evidence" value="ECO:0007669"/>
    <property type="project" value="UniProtKB-KW"/>
</dbReference>
<dbReference type="AlphaFoldDB" id="A0A9C7UQJ2"/>
<keyword evidence="11" id="KW-0456">Lyase</keyword>
<evidence type="ECO:0000256" key="6">
    <source>
        <dbReference type="ARBA" id="ARBA00013031"/>
    </source>
</evidence>
<keyword evidence="7" id="KW-0028">Amino-acid biosynthesis</keyword>
<comment type="pathway">
    <text evidence="4">Metabolic intermediate biosynthesis; chorismate biosynthesis; chorismate from D-erythrose 4-phosphate and phosphoenolpyruvate: step 2/7.</text>
</comment>
<dbReference type="SUPFAM" id="SSF56796">
    <property type="entry name" value="Dehydroquinate synthase-like"/>
    <property type="match status" value="1"/>
</dbReference>
<evidence type="ECO:0000256" key="7">
    <source>
        <dbReference type="ARBA" id="ARBA00022605"/>
    </source>
</evidence>
<comment type="function">
    <text evidence="12">Catalyzes the second step in the shikimate pathway.</text>
</comment>
<evidence type="ECO:0000256" key="13">
    <source>
        <dbReference type="ARBA" id="ARBA00068623"/>
    </source>
</evidence>
<dbReference type="EMBL" id="BQMJ01000029">
    <property type="protein sequence ID" value="GJQ11964.1"/>
    <property type="molecule type" value="Genomic_DNA"/>
</dbReference>
<accession>A0A9C7UQJ2</accession>
<evidence type="ECO:0000259" key="15">
    <source>
        <dbReference type="Pfam" id="PF24621"/>
    </source>
</evidence>
<feature type="domain" description="3-dehydroquinate synthase C-terminal" evidence="15">
    <location>
        <begin position="234"/>
        <end position="378"/>
    </location>
</feature>
<dbReference type="PANTHER" id="PTHR43622:SF7">
    <property type="entry name" value="3-DEHYDROQUINATE SYNTHASE, CHLOROPLASTIC"/>
    <property type="match status" value="1"/>
</dbReference>
<comment type="cofactor">
    <cofactor evidence="2">
        <name>NAD(+)</name>
        <dbReference type="ChEBI" id="CHEBI:57540"/>
    </cofactor>
</comment>
<dbReference type="GO" id="GO:0009423">
    <property type="term" value="P:chorismate biosynthetic process"/>
    <property type="evidence" value="ECO:0007669"/>
    <property type="project" value="UniProtKB-ARBA"/>
</dbReference>
<keyword evidence="9" id="KW-0520">NAD</keyword>
<comment type="similarity">
    <text evidence="5">Belongs to the sugar phosphate cyclases superfamily. Dehydroquinate synthase family.</text>
</comment>
<evidence type="ECO:0000313" key="17">
    <source>
        <dbReference type="Proteomes" id="UP001061958"/>
    </source>
</evidence>
<evidence type="ECO:0000256" key="11">
    <source>
        <dbReference type="ARBA" id="ARBA00023239"/>
    </source>
</evidence>
<evidence type="ECO:0000256" key="9">
    <source>
        <dbReference type="ARBA" id="ARBA00023027"/>
    </source>
</evidence>
<dbReference type="Gene3D" id="1.20.1090.10">
    <property type="entry name" value="Dehydroquinate synthase-like - alpha domain"/>
    <property type="match status" value="1"/>
</dbReference>
<evidence type="ECO:0000256" key="1">
    <source>
        <dbReference type="ARBA" id="ARBA00001393"/>
    </source>
</evidence>
<reference evidence="16" key="2">
    <citation type="submission" date="2022-01" db="EMBL/GenBank/DDBJ databases">
        <authorList>
            <person name="Hirooka S."/>
            <person name="Miyagishima S.Y."/>
        </authorList>
    </citation>
    <scope>NUCLEOTIDE SEQUENCE</scope>
    <source>
        <strain evidence="16">NBRC 102759</strain>
    </source>
</reference>
<dbReference type="NCBIfam" id="TIGR01357">
    <property type="entry name" value="aroB"/>
    <property type="match status" value="1"/>
</dbReference>
<dbReference type="GO" id="GO:0003856">
    <property type="term" value="F:3-dehydroquinate synthase activity"/>
    <property type="evidence" value="ECO:0007669"/>
    <property type="project" value="UniProtKB-EC"/>
</dbReference>
<evidence type="ECO:0000256" key="10">
    <source>
        <dbReference type="ARBA" id="ARBA00023141"/>
    </source>
</evidence>
<dbReference type="Gene3D" id="3.40.50.1970">
    <property type="match status" value="1"/>
</dbReference>
<dbReference type="InterPro" id="IPR016037">
    <property type="entry name" value="DHQ_synth_AroB"/>
</dbReference>
<dbReference type="GO" id="GO:0009507">
    <property type="term" value="C:chloroplast"/>
    <property type="evidence" value="ECO:0007669"/>
    <property type="project" value="UniProtKB-SubCell"/>
</dbReference>
<proteinExistence type="inferred from homology"/>
<reference evidence="16" key="1">
    <citation type="journal article" date="2022" name="Proc. Natl. Acad. Sci. U.S.A.">
        <title>Life cycle and functional genomics of the unicellular red alga Galdieria for elucidating algal and plant evolution and industrial use.</title>
        <authorList>
            <person name="Hirooka S."/>
            <person name="Itabashi T."/>
            <person name="Ichinose T.M."/>
            <person name="Onuma R."/>
            <person name="Fujiwara T."/>
            <person name="Yamashita S."/>
            <person name="Jong L.W."/>
            <person name="Tomita R."/>
            <person name="Iwane A.H."/>
            <person name="Miyagishima S.Y."/>
        </authorList>
    </citation>
    <scope>NUCLEOTIDE SEQUENCE</scope>
    <source>
        <strain evidence="16">NBRC 102759</strain>
    </source>
</reference>
<dbReference type="GO" id="GO:0046872">
    <property type="term" value="F:metal ion binding"/>
    <property type="evidence" value="ECO:0007669"/>
    <property type="project" value="UniProtKB-KW"/>
</dbReference>
<protein>
    <recommendedName>
        <fullName evidence="13">3-dehydroquinate synthase, chloroplastic</fullName>
        <ecNumber evidence="6">4.2.3.4</ecNumber>
    </recommendedName>
</protein>
<dbReference type="FunFam" id="3.40.50.1970:FF:000001">
    <property type="entry name" value="3-dehydroquinate synthase"/>
    <property type="match status" value="1"/>
</dbReference>
<evidence type="ECO:0000256" key="4">
    <source>
        <dbReference type="ARBA" id="ARBA00004661"/>
    </source>
</evidence>
<dbReference type="OrthoDB" id="197068at2759"/>
<evidence type="ECO:0000259" key="14">
    <source>
        <dbReference type="Pfam" id="PF01761"/>
    </source>
</evidence>
<gene>
    <name evidence="16" type="ORF">GpartN1_g3755.t1</name>
</gene>
<dbReference type="PANTHER" id="PTHR43622">
    <property type="entry name" value="3-DEHYDROQUINATE SYNTHASE"/>
    <property type="match status" value="1"/>
</dbReference>
<dbReference type="InterPro" id="IPR050071">
    <property type="entry name" value="Dehydroquinate_synthase"/>
</dbReference>
<evidence type="ECO:0000256" key="3">
    <source>
        <dbReference type="ARBA" id="ARBA00004229"/>
    </source>
</evidence>
<dbReference type="FunFam" id="1.20.1090.10:FF:000002">
    <property type="entry name" value="3-dehydroquinate synthase"/>
    <property type="match status" value="1"/>
</dbReference>
<dbReference type="Proteomes" id="UP001061958">
    <property type="component" value="Unassembled WGS sequence"/>
</dbReference>
<dbReference type="GO" id="GO:0008652">
    <property type="term" value="P:amino acid biosynthetic process"/>
    <property type="evidence" value="ECO:0007669"/>
    <property type="project" value="UniProtKB-KW"/>
</dbReference>
<evidence type="ECO:0000256" key="8">
    <source>
        <dbReference type="ARBA" id="ARBA00022723"/>
    </source>
</evidence>
<dbReference type="HAMAP" id="MF_00110">
    <property type="entry name" value="DHQ_synthase"/>
    <property type="match status" value="1"/>
</dbReference>
<comment type="caution">
    <text evidence="16">The sequence shown here is derived from an EMBL/GenBank/DDBJ whole genome shotgun (WGS) entry which is preliminary data.</text>
</comment>
<comment type="catalytic activity">
    <reaction evidence="1">
        <text>7-phospho-2-dehydro-3-deoxy-D-arabino-heptonate = 3-dehydroquinate + phosphate</text>
        <dbReference type="Rhea" id="RHEA:21968"/>
        <dbReference type="ChEBI" id="CHEBI:32364"/>
        <dbReference type="ChEBI" id="CHEBI:43474"/>
        <dbReference type="ChEBI" id="CHEBI:58394"/>
        <dbReference type="EC" id="4.2.3.4"/>
    </reaction>
</comment>
<dbReference type="EC" id="4.2.3.4" evidence="6"/>
<dbReference type="Pfam" id="PF01761">
    <property type="entry name" value="DHQ_synthase"/>
    <property type="match status" value="1"/>
</dbReference>
<evidence type="ECO:0000256" key="5">
    <source>
        <dbReference type="ARBA" id="ARBA00005412"/>
    </source>
</evidence>
<comment type="subcellular location">
    <subcellularLocation>
        <location evidence="3">Plastid</location>
        <location evidence="3">Chloroplast</location>
    </subcellularLocation>
</comment>
<dbReference type="CDD" id="cd08195">
    <property type="entry name" value="DHQS"/>
    <property type="match status" value="1"/>
</dbReference>
<evidence type="ECO:0000256" key="2">
    <source>
        <dbReference type="ARBA" id="ARBA00001911"/>
    </source>
</evidence>
<organism evidence="16 17">
    <name type="scientific">Galdieria partita</name>
    <dbReference type="NCBI Taxonomy" id="83374"/>
    <lineage>
        <taxon>Eukaryota</taxon>
        <taxon>Rhodophyta</taxon>
        <taxon>Bangiophyceae</taxon>
        <taxon>Galdieriales</taxon>
        <taxon>Galdieriaceae</taxon>
        <taxon>Galdieria</taxon>
    </lineage>
</organism>
<feature type="domain" description="3-dehydroquinate synthase N-terminal" evidence="14">
    <location>
        <begin position="120"/>
        <end position="232"/>
    </location>
</feature>